<reference evidence="2 3" key="1">
    <citation type="journal article" date="2019" name="Commun. Biol.">
        <title>The bagworm genome reveals a unique fibroin gene that provides high tensile strength.</title>
        <authorList>
            <person name="Kono N."/>
            <person name="Nakamura H."/>
            <person name="Ohtoshi R."/>
            <person name="Tomita M."/>
            <person name="Numata K."/>
            <person name="Arakawa K."/>
        </authorList>
    </citation>
    <scope>NUCLEOTIDE SEQUENCE [LARGE SCALE GENOMIC DNA]</scope>
</reference>
<evidence type="ECO:0000256" key="1">
    <source>
        <dbReference type="SAM" id="MobiDB-lite"/>
    </source>
</evidence>
<sequence length="120" mass="13423">MVTEERCVKGRSKSKKENRTRLLHAPTARSRRVPSPVPAPGAAAAATVVRVQTSLSLQRPCGSGGYEVVHESVVRRSAPSRVSSPEALWAHRQRLGDSLFPQTDQRDREWQQTSKIRIHF</sequence>
<protein>
    <submittedName>
        <fullName evidence="2">Uncharacterized protein</fullName>
    </submittedName>
</protein>
<dbReference type="Proteomes" id="UP000299102">
    <property type="component" value="Unassembled WGS sequence"/>
</dbReference>
<dbReference type="EMBL" id="BGZK01001796">
    <property type="protein sequence ID" value="GBP86448.1"/>
    <property type="molecule type" value="Genomic_DNA"/>
</dbReference>
<name>A0A4C1ZF88_EUMVA</name>
<evidence type="ECO:0000313" key="3">
    <source>
        <dbReference type="Proteomes" id="UP000299102"/>
    </source>
</evidence>
<proteinExistence type="predicted"/>
<gene>
    <name evidence="2" type="ORF">EVAR_67488_1</name>
</gene>
<feature type="region of interest" description="Disordered" evidence="1">
    <location>
        <begin position="1"/>
        <end position="40"/>
    </location>
</feature>
<organism evidence="2 3">
    <name type="scientific">Eumeta variegata</name>
    <name type="common">Bagworm moth</name>
    <name type="synonym">Eumeta japonica</name>
    <dbReference type="NCBI Taxonomy" id="151549"/>
    <lineage>
        <taxon>Eukaryota</taxon>
        <taxon>Metazoa</taxon>
        <taxon>Ecdysozoa</taxon>
        <taxon>Arthropoda</taxon>
        <taxon>Hexapoda</taxon>
        <taxon>Insecta</taxon>
        <taxon>Pterygota</taxon>
        <taxon>Neoptera</taxon>
        <taxon>Endopterygota</taxon>
        <taxon>Lepidoptera</taxon>
        <taxon>Glossata</taxon>
        <taxon>Ditrysia</taxon>
        <taxon>Tineoidea</taxon>
        <taxon>Psychidae</taxon>
        <taxon>Oiketicinae</taxon>
        <taxon>Eumeta</taxon>
    </lineage>
</organism>
<keyword evidence="3" id="KW-1185">Reference proteome</keyword>
<comment type="caution">
    <text evidence="2">The sequence shown here is derived from an EMBL/GenBank/DDBJ whole genome shotgun (WGS) entry which is preliminary data.</text>
</comment>
<evidence type="ECO:0000313" key="2">
    <source>
        <dbReference type="EMBL" id="GBP86448.1"/>
    </source>
</evidence>
<dbReference type="AlphaFoldDB" id="A0A4C1ZF88"/>
<accession>A0A4C1ZF88</accession>